<accession>A0A0D2GJT7</accession>
<gene>
    <name evidence="5" type="ORF">PV04_00842</name>
</gene>
<dbReference type="Gene3D" id="3.40.50.12780">
    <property type="entry name" value="N-terminal domain of ligase-like"/>
    <property type="match status" value="1"/>
</dbReference>
<dbReference type="InterPro" id="IPR020845">
    <property type="entry name" value="AMP-binding_CS"/>
</dbReference>
<dbReference type="AlphaFoldDB" id="A0A0D2GJT7"/>
<keyword evidence="6" id="KW-1185">Reference proteome</keyword>
<dbReference type="GO" id="GO:0016405">
    <property type="term" value="F:CoA-ligase activity"/>
    <property type="evidence" value="ECO:0007669"/>
    <property type="project" value="TreeGrafter"/>
</dbReference>
<dbReference type="Gene3D" id="3.30.300.30">
    <property type="match status" value="1"/>
</dbReference>
<sequence>MKIYKSKDPAIDIPPDLNLTELLLTSARSPALPSDHVIAQDDVEHRNLTIGQLRLNAGCLAAGLAQHYKPEDQSRWGVILPNSVAYLEAVHAVLWLGGVFCPINHQLKVGEIAHALTVSKPAFLIVYSEVVPQVIDAVRLASQSCSDFKQPELLTAIGSPVKGCRALFTDFMASKPLSIPHYEDTRKRLASIHLSSGTTGNPKGVGLSQYNYIANVLQMWAHDPEHWSPEERVVSYTPFVHIANTTIPLFLGPWTGMEHIIMVSYDIEAFAKTIQRTKATAAQISPNGALTIATTDLVERYDFSTIKHMTCGPLPLKQDDYDQFLRKGNWKTVTLYGMTEAAPYVAWQKIREAMPLGKSGTILPNILCSLRLENGDDAPEGGSGELWLKGPNMAAGYVDNPEANRAAYDSAGWYNTGDVCTISPEGHLQVVGRTKELIKYNGFQVSPTELEAHLISHPSILDAAVGGTWDSAKMTELPTAYVVLKAHLKARGQKIQALQDIEKSVGSQVSGYKKLRGGVFEVTALPRTTTLKLLRKQLAMHKTGLSSFDVDERSSKL</sequence>
<evidence type="ECO:0000313" key="6">
    <source>
        <dbReference type="Proteomes" id="UP000054266"/>
    </source>
</evidence>
<dbReference type="EMBL" id="KN846956">
    <property type="protein sequence ID" value="KIW72664.1"/>
    <property type="molecule type" value="Genomic_DNA"/>
</dbReference>
<organism evidence="5 6">
    <name type="scientific">Phialophora macrospora</name>
    <dbReference type="NCBI Taxonomy" id="1851006"/>
    <lineage>
        <taxon>Eukaryota</taxon>
        <taxon>Fungi</taxon>
        <taxon>Dikarya</taxon>
        <taxon>Ascomycota</taxon>
        <taxon>Pezizomycotina</taxon>
        <taxon>Eurotiomycetes</taxon>
        <taxon>Chaetothyriomycetidae</taxon>
        <taxon>Chaetothyriales</taxon>
        <taxon>Herpotrichiellaceae</taxon>
        <taxon>Phialophora</taxon>
    </lineage>
</organism>
<comment type="similarity">
    <text evidence="1">Belongs to the ATP-dependent AMP-binding enzyme family.</text>
</comment>
<evidence type="ECO:0000256" key="1">
    <source>
        <dbReference type="ARBA" id="ARBA00006432"/>
    </source>
</evidence>
<dbReference type="STRING" id="5601.A0A0D2GJT7"/>
<feature type="domain" description="AMP-binding enzyme C-terminal" evidence="4">
    <location>
        <begin position="449"/>
        <end position="530"/>
    </location>
</feature>
<proteinExistence type="inferred from homology"/>
<feature type="domain" description="AMP-dependent synthetase/ligase" evidence="3">
    <location>
        <begin position="35"/>
        <end position="397"/>
    </location>
</feature>
<dbReference type="Pfam" id="PF00501">
    <property type="entry name" value="AMP-binding"/>
    <property type="match status" value="1"/>
</dbReference>
<dbReference type="PANTHER" id="PTHR24096">
    <property type="entry name" value="LONG-CHAIN-FATTY-ACID--COA LIGASE"/>
    <property type="match status" value="1"/>
</dbReference>
<evidence type="ECO:0000256" key="2">
    <source>
        <dbReference type="ARBA" id="ARBA00022598"/>
    </source>
</evidence>
<dbReference type="PANTHER" id="PTHR24096:SF149">
    <property type="entry name" value="AMP-BINDING DOMAIN-CONTAINING PROTEIN-RELATED"/>
    <property type="match status" value="1"/>
</dbReference>
<dbReference type="Proteomes" id="UP000054266">
    <property type="component" value="Unassembled WGS sequence"/>
</dbReference>
<evidence type="ECO:0000259" key="3">
    <source>
        <dbReference type="Pfam" id="PF00501"/>
    </source>
</evidence>
<evidence type="ECO:0000259" key="4">
    <source>
        <dbReference type="Pfam" id="PF13193"/>
    </source>
</evidence>
<protein>
    <recommendedName>
        <fullName evidence="7">AMP-dependent synthetase/ligase domain-containing protein</fullName>
    </recommendedName>
</protein>
<dbReference type="InterPro" id="IPR045851">
    <property type="entry name" value="AMP-bd_C_sf"/>
</dbReference>
<evidence type="ECO:0000313" key="5">
    <source>
        <dbReference type="EMBL" id="KIW72664.1"/>
    </source>
</evidence>
<dbReference type="SUPFAM" id="SSF56801">
    <property type="entry name" value="Acetyl-CoA synthetase-like"/>
    <property type="match status" value="1"/>
</dbReference>
<dbReference type="PROSITE" id="PS00455">
    <property type="entry name" value="AMP_BINDING"/>
    <property type="match status" value="1"/>
</dbReference>
<dbReference type="Pfam" id="PF13193">
    <property type="entry name" value="AMP-binding_C"/>
    <property type="match status" value="1"/>
</dbReference>
<dbReference type="InterPro" id="IPR000873">
    <property type="entry name" value="AMP-dep_synth/lig_dom"/>
</dbReference>
<dbReference type="HOGENOM" id="CLU_000022_59_2_1"/>
<dbReference type="InterPro" id="IPR042099">
    <property type="entry name" value="ANL_N_sf"/>
</dbReference>
<dbReference type="InterPro" id="IPR025110">
    <property type="entry name" value="AMP-bd_C"/>
</dbReference>
<name>A0A0D2GJT7_9EURO</name>
<reference evidence="5 6" key="1">
    <citation type="submission" date="2015-01" db="EMBL/GenBank/DDBJ databases">
        <title>The Genome Sequence of Capronia semiimmersa CBS27337.</title>
        <authorList>
            <consortium name="The Broad Institute Genomics Platform"/>
            <person name="Cuomo C."/>
            <person name="de Hoog S."/>
            <person name="Gorbushina A."/>
            <person name="Stielow B."/>
            <person name="Teixiera M."/>
            <person name="Abouelleil A."/>
            <person name="Chapman S.B."/>
            <person name="Priest M."/>
            <person name="Young S.K."/>
            <person name="Wortman J."/>
            <person name="Nusbaum C."/>
            <person name="Birren B."/>
        </authorList>
    </citation>
    <scope>NUCLEOTIDE SEQUENCE [LARGE SCALE GENOMIC DNA]</scope>
    <source>
        <strain evidence="5 6">CBS 27337</strain>
    </source>
</reference>
<keyword evidence="2" id="KW-0436">Ligase</keyword>
<evidence type="ECO:0008006" key="7">
    <source>
        <dbReference type="Google" id="ProtNLM"/>
    </source>
</evidence>